<evidence type="ECO:0000313" key="9">
    <source>
        <dbReference type="EMBL" id="KAD5961776.1"/>
    </source>
</evidence>
<dbReference type="PANTHER" id="PTHR31221">
    <property type="entry name" value="WRKY TRANSCRIPTION FACTOR PROTEIN 1-RELATED"/>
    <property type="match status" value="1"/>
</dbReference>
<feature type="compositionally biased region" description="Polar residues" evidence="7">
    <location>
        <begin position="293"/>
        <end position="309"/>
    </location>
</feature>
<comment type="subcellular location">
    <subcellularLocation>
        <location evidence="1">Nucleus</location>
    </subcellularLocation>
</comment>
<keyword evidence="2" id="KW-0677">Repeat</keyword>
<dbReference type="InterPro" id="IPR044810">
    <property type="entry name" value="WRKY_plant"/>
</dbReference>
<evidence type="ECO:0000256" key="3">
    <source>
        <dbReference type="ARBA" id="ARBA00023015"/>
    </source>
</evidence>
<evidence type="ECO:0000256" key="7">
    <source>
        <dbReference type="SAM" id="MobiDB-lite"/>
    </source>
</evidence>
<organism evidence="9 10">
    <name type="scientific">Mikania micrantha</name>
    <name type="common">bitter vine</name>
    <dbReference type="NCBI Taxonomy" id="192012"/>
    <lineage>
        <taxon>Eukaryota</taxon>
        <taxon>Viridiplantae</taxon>
        <taxon>Streptophyta</taxon>
        <taxon>Embryophyta</taxon>
        <taxon>Tracheophyta</taxon>
        <taxon>Spermatophyta</taxon>
        <taxon>Magnoliopsida</taxon>
        <taxon>eudicotyledons</taxon>
        <taxon>Gunneridae</taxon>
        <taxon>Pentapetalae</taxon>
        <taxon>asterids</taxon>
        <taxon>campanulids</taxon>
        <taxon>Asterales</taxon>
        <taxon>Asteraceae</taxon>
        <taxon>Asteroideae</taxon>
        <taxon>Heliantheae alliance</taxon>
        <taxon>Eupatorieae</taxon>
        <taxon>Mikania</taxon>
    </lineage>
</organism>
<keyword evidence="3" id="KW-0805">Transcription regulation</keyword>
<evidence type="ECO:0000256" key="5">
    <source>
        <dbReference type="ARBA" id="ARBA00023163"/>
    </source>
</evidence>
<accession>A0A5N6P7X9</accession>
<dbReference type="Proteomes" id="UP000326396">
    <property type="component" value="Linkage Group LG14"/>
</dbReference>
<dbReference type="Pfam" id="PF03106">
    <property type="entry name" value="WRKY"/>
    <property type="match status" value="2"/>
</dbReference>
<dbReference type="GO" id="GO:0043565">
    <property type="term" value="F:sequence-specific DNA binding"/>
    <property type="evidence" value="ECO:0007669"/>
    <property type="project" value="InterPro"/>
</dbReference>
<feature type="domain" description="WRKY" evidence="8">
    <location>
        <begin position="329"/>
        <end position="386"/>
    </location>
</feature>
<comment type="caution">
    <text evidence="9">The sequence shown here is derived from an EMBL/GenBank/DDBJ whole genome shotgun (WGS) entry which is preliminary data.</text>
</comment>
<dbReference type="PROSITE" id="PS50811">
    <property type="entry name" value="WRKY"/>
    <property type="match status" value="2"/>
</dbReference>
<feature type="region of interest" description="Disordered" evidence="7">
    <location>
        <begin position="20"/>
        <end position="52"/>
    </location>
</feature>
<dbReference type="GO" id="GO:0005634">
    <property type="term" value="C:nucleus"/>
    <property type="evidence" value="ECO:0007669"/>
    <property type="project" value="UniProtKB-SubCell"/>
</dbReference>
<protein>
    <recommendedName>
        <fullName evidence="8">WRKY domain-containing protein</fullName>
    </recommendedName>
</protein>
<keyword evidence="6" id="KW-0539">Nucleus</keyword>
<dbReference type="SUPFAM" id="SSF118290">
    <property type="entry name" value="WRKY DNA-binding domain"/>
    <property type="match status" value="2"/>
</dbReference>
<keyword evidence="5" id="KW-0804">Transcription</keyword>
<evidence type="ECO:0000256" key="1">
    <source>
        <dbReference type="ARBA" id="ARBA00004123"/>
    </source>
</evidence>
<dbReference type="PANTHER" id="PTHR31221:SF90">
    <property type="entry name" value="WRKY TRANSCRIPTION FACTOR 44"/>
    <property type="match status" value="1"/>
</dbReference>
<gene>
    <name evidence="9" type="ORF">E3N88_13249</name>
</gene>
<feature type="domain" description="WRKY" evidence="8">
    <location>
        <begin position="471"/>
        <end position="536"/>
    </location>
</feature>
<dbReference type="OrthoDB" id="783645at2759"/>
<evidence type="ECO:0000256" key="2">
    <source>
        <dbReference type="ARBA" id="ARBA00022737"/>
    </source>
</evidence>
<feature type="region of interest" description="Disordered" evidence="7">
    <location>
        <begin position="439"/>
        <end position="473"/>
    </location>
</feature>
<proteinExistence type="predicted"/>
<evidence type="ECO:0000256" key="6">
    <source>
        <dbReference type="ARBA" id="ARBA00023242"/>
    </source>
</evidence>
<keyword evidence="4" id="KW-0238">DNA-binding</keyword>
<feature type="region of interest" description="Disordered" evidence="7">
    <location>
        <begin position="293"/>
        <end position="321"/>
    </location>
</feature>
<dbReference type="SMART" id="SM00774">
    <property type="entry name" value="WRKY"/>
    <property type="match status" value="2"/>
</dbReference>
<dbReference type="InterPro" id="IPR036576">
    <property type="entry name" value="WRKY_dom_sf"/>
</dbReference>
<dbReference type="InterPro" id="IPR003657">
    <property type="entry name" value="WRKY_dom"/>
</dbReference>
<dbReference type="FunFam" id="2.20.25.80:FF:000006">
    <property type="entry name" value="WRKY transcription factor"/>
    <property type="match status" value="2"/>
</dbReference>
<name>A0A5N6P7X9_9ASTR</name>
<dbReference type="Gene3D" id="2.20.25.80">
    <property type="entry name" value="WRKY domain"/>
    <property type="match status" value="2"/>
</dbReference>
<evidence type="ECO:0000256" key="4">
    <source>
        <dbReference type="ARBA" id="ARBA00023125"/>
    </source>
</evidence>
<keyword evidence="10" id="KW-1185">Reference proteome</keyword>
<feature type="compositionally biased region" description="Basic and acidic residues" evidence="7">
    <location>
        <begin position="39"/>
        <end position="52"/>
    </location>
</feature>
<reference evidence="9 10" key="1">
    <citation type="submission" date="2019-05" db="EMBL/GenBank/DDBJ databases">
        <title>Mikania micrantha, genome provides insights into the molecular mechanism of rapid growth.</title>
        <authorList>
            <person name="Liu B."/>
        </authorList>
    </citation>
    <scope>NUCLEOTIDE SEQUENCE [LARGE SCALE GENOMIC DNA]</scope>
    <source>
        <strain evidence="9">NLD-2019</strain>
        <tissue evidence="9">Leaf</tissue>
    </source>
</reference>
<sequence>MDIRAMSFGSLTSSWRNQKPPKTCYCSGKDPRLPSPQNGDDRNNNNNKDKFSTDWDKAWSSFKKQGKKSLLSQFTPNKYVSWNPRRSNYPLSEETDPIKRAERSNLSLWTSPEFTLGGAIVIVTFLLVYTILSPIRATGNTTRWSKFNKLYCNLSKRHCNIHSKKMNIKDAERTFIAKPVATRPTISDFRSFSDSINGSPSSEPTVTAIRPKTIRFKPATSSPSVEMASTQAEVTGIQACHSSDKILRSNHTSSLLYKPLAKTVSRTAISLLTSMKKFNANHEQALAQNLASQSETMKSTDLPNLTPVKSANDKRPQLYSNNGDISSYDGYNWRKYGQKQVKGSEYPRSYYKCTHHNCAVKKKVERSITGKEAEIVYTGEHNHSMPRASGRHAFDGTSEDLNHQFSKVKVKESYYHDSSETFDASVQIPDGVCEVSQVQDVPTSKRRRISSQLNETHGERSQEPAAVHDGTDSEAISDGFRWRKYGQKVVKGNPYPRSYYRCTSADCDVRKHVERASDDPSVFITTYEGKHNHEMPIKKVN</sequence>
<evidence type="ECO:0000259" key="8">
    <source>
        <dbReference type="PROSITE" id="PS50811"/>
    </source>
</evidence>
<evidence type="ECO:0000313" key="10">
    <source>
        <dbReference type="Proteomes" id="UP000326396"/>
    </source>
</evidence>
<dbReference type="AlphaFoldDB" id="A0A5N6P7X9"/>
<dbReference type="GO" id="GO:0003700">
    <property type="term" value="F:DNA-binding transcription factor activity"/>
    <property type="evidence" value="ECO:0007669"/>
    <property type="project" value="InterPro"/>
</dbReference>
<dbReference type="EMBL" id="SZYD01000006">
    <property type="protein sequence ID" value="KAD5961776.1"/>
    <property type="molecule type" value="Genomic_DNA"/>
</dbReference>